<comment type="subcellular location">
    <subcellularLocation>
        <location evidence="1">Membrane</location>
        <topology evidence="1">Multi-pass membrane protein</topology>
    </subcellularLocation>
</comment>
<keyword evidence="2 6" id="KW-0813">Transport</keyword>
<evidence type="ECO:0000256" key="5">
    <source>
        <dbReference type="ARBA" id="ARBA00023136"/>
    </source>
</evidence>
<evidence type="ECO:0000313" key="9">
    <source>
        <dbReference type="Proteomes" id="UP000280008"/>
    </source>
</evidence>
<dbReference type="PROSITE" id="PS00221">
    <property type="entry name" value="MIP"/>
    <property type="match status" value="1"/>
</dbReference>
<dbReference type="PANTHER" id="PTHR45724">
    <property type="entry name" value="AQUAPORIN NIP2-1"/>
    <property type="match status" value="1"/>
</dbReference>
<evidence type="ECO:0000256" key="7">
    <source>
        <dbReference type="SAM" id="Phobius"/>
    </source>
</evidence>
<protein>
    <submittedName>
        <fullName evidence="8">MIP family channel protein</fullName>
    </submittedName>
</protein>
<keyword evidence="4 7" id="KW-1133">Transmembrane helix</keyword>
<feature type="transmembrane region" description="Helical" evidence="7">
    <location>
        <begin position="64"/>
        <end position="86"/>
    </location>
</feature>
<evidence type="ECO:0000256" key="6">
    <source>
        <dbReference type="RuleBase" id="RU000477"/>
    </source>
</evidence>
<dbReference type="InterPro" id="IPR023271">
    <property type="entry name" value="Aquaporin-like"/>
</dbReference>
<reference evidence="8 9" key="1">
    <citation type="submission" date="2018-10" db="EMBL/GenBank/DDBJ databases">
        <title>Sequencing the genomes of 1000 actinobacteria strains.</title>
        <authorList>
            <person name="Klenk H.-P."/>
        </authorList>
    </citation>
    <scope>NUCLEOTIDE SEQUENCE [LARGE SCALE GENOMIC DNA]</scope>
    <source>
        <strain evidence="8 9">DSM 17894</strain>
    </source>
</reference>
<dbReference type="Pfam" id="PF00230">
    <property type="entry name" value="MIP"/>
    <property type="match status" value="1"/>
</dbReference>
<dbReference type="EMBL" id="RBKS01000001">
    <property type="protein sequence ID" value="RKR76084.1"/>
    <property type="molecule type" value="Genomic_DNA"/>
</dbReference>
<name>A0A495IJC0_9MICO</name>
<dbReference type="GO" id="GO:0015267">
    <property type="term" value="F:channel activity"/>
    <property type="evidence" value="ECO:0007669"/>
    <property type="project" value="InterPro"/>
</dbReference>
<dbReference type="InterPro" id="IPR000425">
    <property type="entry name" value="MIP"/>
</dbReference>
<dbReference type="Proteomes" id="UP000280008">
    <property type="component" value="Unassembled WGS sequence"/>
</dbReference>
<gene>
    <name evidence="8" type="ORF">C8E83_3249</name>
</gene>
<evidence type="ECO:0000256" key="1">
    <source>
        <dbReference type="ARBA" id="ARBA00004141"/>
    </source>
</evidence>
<feature type="transmembrane region" description="Helical" evidence="7">
    <location>
        <begin position="174"/>
        <end position="193"/>
    </location>
</feature>
<dbReference type="SUPFAM" id="SSF81338">
    <property type="entry name" value="Aquaporin-like"/>
    <property type="match status" value="1"/>
</dbReference>
<proteinExistence type="inferred from homology"/>
<dbReference type="OrthoDB" id="9807293at2"/>
<dbReference type="GO" id="GO:0016020">
    <property type="term" value="C:membrane"/>
    <property type="evidence" value="ECO:0007669"/>
    <property type="project" value="UniProtKB-SubCell"/>
</dbReference>
<dbReference type="PANTHER" id="PTHR45724:SF13">
    <property type="entry name" value="AQUAPORIN NIP1-1-RELATED"/>
    <property type="match status" value="1"/>
</dbReference>
<evidence type="ECO:0000256" key="4">
    <source>
        <dbReference type="ARBA" id="ARBA00022989"/>
    </source>
</evidence>
<dbReference type="RefSeq" id="WP_121371003.1">
    <property type="nucleotide sequence ID" value="NZ_RBKS01000001.1"/>
</dbReference>
<feature type="transmembrane region" description="Helical" evidence="7">
    <location>
        <begin position="28"/>
        <end position="52"/>
    </location>
</feature>
<keyword evidence="3 6" id="KW-0812">Transmembrane</keyword>
<evidence type="ECO:0000313" key="8">
    <source>
        <dbReference type="EMBL" id="RKR76084.1"/>
    </source>
</evidence>
<sequence>MATAHIVAPVPTEPPRARSTEPHAIDRLLAEVCGTFLLVFAVVGTATFSAVFPATAEGAVINPLGVGLVGVALALGLAVMVGAFAFGPISGGHFNPAVSLGLAVAGRFEWSRVPGYVAAQVIGACAGASTVFVLAAGSPGAFSLLAAALVEVVATGVLVTVILRATSARGAGPLAPIAIGFTLTAMLLVSIPIDNASLNPARSLATALYGGGDWLAQLWAFVVFPVVGAVAAGAIHRLLRR</sequence>
<feature type="transmembrane region" description="Helical" evidence="7">
    <location>
        <begin position="116"/>
        <end position="135"/>
    </location>
</feature>
<evidence type="ECO:0000256" key="3">
    <source>
        <dbReference type="ARBA" id="ARBA00022692"/>
    </source>
</evidence>
<dbReference type="PRINTS" id="PR00783">
    <property type="entry name" value="MINTRINSICP"/>
</dbReference>
<feature type="transmembrane region" description="Helical" evidence="7">
    <location>
        <begin position="218"/>
        <end position="239"/>
    </location>
</feature>
<dbReference type="Gene3D" id="1.20.1080.10">
    <property type="entry name" value="Glycerol uptake facilitator protein"/>
    <property type="match status" value="1"/>
</dbReference>
<keyword evidence="9" id="KW-1185">Reference proteome</keyword>
<feature type="transmembrane region" description="Helical" evidence="7">
    <location>
        <begin position="141"/>
        <end position="162"/>
    </location>
</feature>
<comment type="similarity">
    <text evidence="6">Belongs to the MIP/aquaporin (TC 1.A.8) family.</text>
</comment>
<keyword evidence="5 7" id="KW-0472">Membrane</keyword>
<dbReference type="AlphaFoldDB" id="A0A495IJC0"/>
<organism evidence="8 9">
    <name type="scientific">Frondihabitans australicus</name>
    <dbReference type="NCBI Taxonomy" id="386892"/>
    <lineage>
        <taxon>Bacteria</taxon>
        <taxon>Bacillati</taxon>
        <taxon>Actinomycetota</taxon>
        <taxon>Actinomycetes</taxon>
        <taxon>Micrococcales</taxon>
        <taxon>Microbacteriaceae</taxon>
        <taxon>Frondihabitans</taxon>
    </lineage>
</organism>
<dbReference type="InterPro" id="IPR022357">
    <property type="entry name" value="MIP_CS"/>
</dbReference>
<dbReference type="InterPro" id="IPR034294">
    <property type="entry name" value="Aquaporin_transptr"/>
</dbReference>
<comment type="caution">
    <text evidence="8">The sequence shown here is derived from an EMBL/GenBank/DDBJ whole genome shotgun (WGS) entry which is preliminary data.</text>
</comment>
<accession>A0A495IJC0</accession>
<evidence type="ECO:0000256" key="2">
    <source>
        <dbReference type="ARBA" id="ARBA00022448"/>
    </source>
</evidence>